<keyword evidence="2" id="KW-0678">Repressor</keyword>
<dbReference type="InterPro" id="IPR013907">
    <property type="entry name" value="Sds3"/>
</dbReference>
<evidence type="ECO:0000313" key="7">
    <source>
        <dbReference type="EMBL" id="KAK0617946.1"/>
    </source>
</evidence>
<comment type="caution">
    <text evidence="7">The sequence shown here is derived from an EMBL/GenBank/DDBJ whole genome shotgun (WGS) entry which is preliminary data.</text>
</comment>
<feature type="compositionally biased region" description="Low complexity" evidence="6">
    <location>
        <begin position="7"/>
        <end position="32"/>
    </location>
</feature>
<feature type="compositionally biased region" description="Basic and acidic residues" evidence="6">
    <location>
        <begin position="93"/>
        <end position="102"/>
    </location>
</feature>
<dbReference type="GO" id="GO:0010468">
    <property type="term" value="P:regulation of gene expression"/>
    <property type="evidence" value="ECO:0007669"/>
    <property type="project" value="UniProtKB-ARBA"/>
</dbReference>
<dbReference type="GO" id="GO:0005654">
    <property type="term" value="C:nucleoplasm"/>
    <property type="evidence" value="ECO:0007669"/>
    <property type="project" value="UniProtKB-ARBA"/>
</dbReference>
<dbReference type="AlphaFoldDB" id="A0AA40BXZ8"/>
<evidence type="ECO:0000256" key="2">
    <source>
        <dbReference type="ARBA" id="ARBA00022491"/>
    </source>
</evidence>
<keyword evidence="3" id="KW-0805">Transcription regulation</keyword>
<feature type="compositionally biased region" description="Polar residues" evidence="6">
    <location>
        <begin position="264"/>
        <end position="273"/>
    </location>
</feature>
<feature type="region of interest" description="Disordered" evidence="6">
    <location>
        <begin position="611"/>
        <end position="659"/>
    </location>
</feature>
<dbReference type="SMART" id="SM01401">
    <property type="entry name" value="Sds3"/>
    <property type="match status" value="1"/>
</dbReference>
<keyword evidence="8" id="KW-1185">Reference proteome</keyword>
<evidence type="ECO:0000256" key="4">
    <source>
        <dbReference type="ARBA" id="ARBA00023163"/>
    </source>
</evidence>
<evidence type="ECO:0000256" key="3">
    <source>
        <dbReference type="ARBA" id="ARBA00023015"/>
    </source>
</evidence>
<evidence type="ECO:0000256" key="1">
    <source>
        <dbReference type="ARBA" id="ARBA00004123"/>
    </source>
</evidence>
<feature type="compositionally biased region" description="Basic and acidic residues" evidence="6">
    <location>
        <begin position="353"/>
        <end position="375"/>
    </location>
</feature>
<evidence type="ECO:0000256" key="5">
    <source>
        <dbReference type="ARBA" id="ARBA00023242"/>
    </source>
</evidence>
<feature type="compositionally biased region" description="Acidic residues" evidence="6">
    <location>
        <begin position="68"/>
        <end position="78"/>
    </location>
</feature>
<feature type="compositionally biased region" description="Acidic residues" evidence="6">
    <location>
        <begin position="251"/>
        <end position="263"/>
    </location>
</feature>
<proteinExistence type="predicted"/>
<name>A0AA40BXZ8_9PEZI</name>
<dbReference type="EMBL" id="JAULSR010000005">
    <property type="protein sequence ID" value="KAK0617946.1"/>
    <property type="molecule type" value="Genomic_DNA"/>
</dbReference>
<keyword evidence="5" id="KW-0539">Nucleus</keyword>
<evidence type="ECO:0000256" key="6">
    <source>
        <dbReference type="SAM" id="MobiDB-lite"/>
    </source>
</evidence>
<sequence>MATGDTAPPLAMSSSPPPLLDHSPSNLSSPLSDVEDKDHEPEEMDLIMHSHDLGRRTTAKHNDTRDGDDSDLASDSDDESKLSEMDVNDSEAETERLYDTPRKNNGTRDVLDAVGDVGNRQFVDRRDRAFERSPSKLQQQIQADLDAERAASDNNSLSEGEEEDDDDVSVAFSEPEPEPQSIRDKRLRSPLLAKKPPVTSSPADSAILKATRTDSTDSRKRKRPSVTEQSEVDQPLRKRTGSIGVVPDGEFSADDIAVVDDEGTSTNPQSGNHSGVEDTNGEVEIPSKTKVKPVDSVEHDVVEPIRSERAKRNVGKRRKSKSLEDSGGQPNAEPQKGATETVDGSAAGASAPHAEDGHTEDADEAEAAHKNEEELERKKAAWEELTAIEKQFSNFRERLYQERLQRLNQEEAMLNCENPIHPEYLAMLQPINERKEKRVKAATQELEYRMQMMERRAVAERAQILTQYTQSVRELRQKVLEELGQEWYDIQAERRRFANAIPDYGIHYPETKTQSIRHAVAYNKEVSILSGFAKHVGFPAAPPIHGVSEDQLENDLEAIIRAREPPPPPPPPPPISRPIVNHPPPVFHQEFTAGLPFGRNLGPAGEQFIEQTPWANPNHPSHQIQRQHSQHSQHHSQHEGGSHHVLNAHMGPSSGNRDDLMQMAPSFSPSAGTMLNGGVAAPIPLPTLPTTRVDMTPNPFSVGDKGSLGEEYHAMVKKTMQPLKRESVAQAS</sequence>
<feature type="compositionally biased region" description="Acidic residues" evidence="6">
    <location>
        <begin position="159"/>
        <end position="168"/>
    </location>
</feature>
<evidence type="ECO:0000313" key="8">
    <source>
        <dbReference type="Proteomes" id="UP001174934"/>
    </source>
</evidence>
<keyword evidence="4" id="KW-0804">Transcription</keyword>
<comment type="subcellular location">
    <subcellularLocation>
        <location evidence="1">Nucleus</location>
    </subcellularLocation>
</comment>
<dbReference type="PANTHER" id="PTHR21964">
    <property type="entry name" value="BREAST CANCER METASTASIS-SUPPRESSOR 1"/>
    <property type="match status" value="1"/>
</dbReference>
<feature type="region of interest" description="Disordered" evidence="6">
    <location>
        <begin position="1"/>
        <end position="375"/>
    </location>
</feature>
<accession>A0AA40BXZ8</accession>
<gene>
    <name evidence="7" type="ORF">B0T17DRAFT_317151</name>
</gene>
<protein>
    <submittedName>
        <fullName evidence="7">Sds3-like-domain-containing protein</fullName>
    </submittedName>
</protein>
<dbReference type="Gene3D" id="1.20.5.1500">
    <property type="match status" value="1"/>
</dbReference>
<dbReference type="Proteomes" id="UP001174934">
    <property type="component" value="Unassembled WGS sequence"/>
</dbReference>
<organism evidence="7 8">
    <name type="scientific">Bombardia bombarda</name>
    <dbReference type="NCBI Taxonomy" id="252184"/>
    <lineage>
        <taxon>Eukaryota</taxon>
        <taxon>Fungi</taxon>
        <taxon>Dikarya</taxon>
        <taxon>Ascomycota</taxon>
        <taxon>Pezizomycotina</taxon>
        <taxon>Sordariomycetes</taxon>
        <taxon>Sordariomycetidae</taxon>
        <taxon>Sordariales</taxon>
        <taxon>Lasiosphaeriaceae</taxon>
        <taxon>Bombardia</taxon>
    </lineage>
</organism>
<dbReference type="Pfam" id="PF08598">
    <property type="entry name" value="Sds3"/>
    <property type="match status" value="1"/>
</dbReference>
<feature type="compositionally biased region" description="Basic and acidic residues" evidence="6">
    <location>
        <begin position="292"/>
        <end position="311"/>
    </location>
</feature>
<feature type="compositionally biased region" description="Basic and acidic residues" evidence="6">
    <location>
        <begin position="34"/>
        <end position="67"/>
    </location>
</feature>
<feature type="compositionally biased region" description="Basic and acidic residues" evidence="6">
    <location>
        <begin position="122"/>
        <end position="134"/>
    </location>
</feature>
<reference evidence="7" key="1">
    <citation type="submission" date="2023-06" db="EMBL/GenBank/DDBJ databases">
        <title>Genome-scale phylogeny and comparative genomics of the fungal order Sordariales.</title>
        <authorList>
            <consortium name="Lawrence Berkeley National Laboratory"/>
            <person name="Hensen N."/>
            <person name="Bonometti L."/>
            <person name="Westerberg I."/>
            <person name="Brannstrom I.O."/>
            <person name="Guillou S."/>
            <person name="Cros-Aarteil S."/>
            <person name="Calhoun S."/>
            <person name="Haridas S."/>
            <person name="Kuo A."/>
            <person name="Mondo S."/>
            <person name="Pangilinan J."/>
            <person name="Riley R."/>
            <person name="LaButti K."/>
            <person name="Andreopoulos B."/>
            <person name="Lipzen A."/>
            <person name="Chen C."/>
            <person name="Yanf M."/>
            <person name="Daum C."/>
            <person name="Ng V."/>
            <person name="Clum A."/>
            <person name="Steindorff A."/>
            <person name="Ohm R."/>
            <person name="Martin F."/>
            <person name="Silar P."/>
            <person name="Natvig D."/>
            <person name="Lalanne C."/>
            <person name="Gautier V."/>
            <person name="Ament-velasquez S.L."/>
            <person name="Kruys A."/>
            <person name="Hutchinson M.I."/>
            <person name="Powell A.J."/>
            <person name="Barry K."/>
            <person name="Miller A.N."/>
            <person name="Grigoriev I.V."/>
            <person name="Debuchy R."/>
            <person name="Gladieux P."/>
            <person name="Thoren M.H."/>
            <person name="Johannesson H."/>
        </authorList>
    </citation>
    <scope>NUCLEOTIDE SEQUENCE</scope>
    <source>
        <strain evidence="7">SMH3391-2</strain>
    </source>
</reference>